<dbReference type="InterPro" id="IPR020922">
    <property type="entry name" value="dITP/XTP_pyrophosphatase"/>
</dbReference>
<feature type="binding site" evidence="10">
    <location>
        <position position="74"/>
    </location>
    <ligand>
        <name>substrate</name>
    </ligand>
</feature>
<keyword evidence="3 10" id="KW-0479">Metal-binding</keyword>
<comment type="catalytic activity">
    <reaction evidence="9 10">
        <text>XTP + H2O = XMP + diphosphate + H(+)</text>
        <dbReference type="Rhea" id="RHEA:28610"/>
        <dbReference type="ChEBI" id="CHEBI:15377"/>
        <dbReference type="ChEBI" id="CHEBI:15378"/>
        <dbReference type="ChEBI" id="CHEBI:33019"/>
        <dbReference type="ChEBI" id="CHEBI:57464"/>
        <dbReference type="ChEBI" id="CHEBI:61314"/>
        <dbReference type="EC" id="3.6.1.66"/>
    </reaction>
</comment>
<comment type="catalytic activity">
    <reaction evidence="8 10">
        <text>dITP + H2O = dIMP + diphosphate + H(+)</text>
        <dbReference type="Rhea" id="RHEA:28342"/>
        <dbReference type="ChEBI" id="CHEBI:15377"/>
        <dbReference type="ChEBI" id="CHEBI:15378"/>
        <dbReference type="ChEBI" id="CHEBI:33019"/>
        <dbReference type="ChEBI" id="CHEBI:61194"/>
        <dbReference type="ChEBI" id="CHEBI:61382"/>
        <dbReference type="EC" id="3.6.1.66"/>
    </reaction>
</comment>
<evidence type="ECO:0000256" key="7">
    <source>
        <dbReference type="ARBA" id="ARBA00023080"/>
    </source>
</evidence>
<keyword evidence="13" id="KW-1185">Reference proteome</keyword>
<reference evidence="12 13" key="1">
    <citation type="submission" date="2016-07" db="EMBL/GenBank/DDBJ databases">
        <title>High microdiversification within the ubiquitous acI lineage of Actinobacteria.</title>
        <authorList>
            <person name="Neuenschwander S.M."/>
            <person name="Salcher M."/>
            <person name="Ghai R."/>
            <person name="Pernthaler J."/>
        </authorList>
    </citation>
    <scope>NUCLEOTIDE SEQUENCE [LARGE SCALE GENOMIC DNA]</scope>
    <source>
        <strain evidence="12">MMS-21-160</strain>
    </source>
</reference>
<dbReference type="AlphaFoldDB" id="A0A249KAB0"/>
<dbReference type="CDD" id="cd00515">
    <property type="entry name" value="HAM1"/>
    <property type="match status" value="1"/>
</dbReference>
<comment type="catalytic activity">
    <reaction evidence="10">
        <text>ITP + H2O = IMP + diphosphate + H(+)</text>
        <dbReference type="Rhea" id="RHEA:29399"/>
        <dbReference type="ChEBI" id="CHEBI:15377"/>
        <dbReference type="ChEBI" id="CHEBI:15378"/>
        <dbReference type="ChEBI" id="CHEBI:33019"/>
        <dbReference type="ChEBI" id="CHEBI:58053"/>
        <dbReference type="ChEBI" id="CHEBI:61402"/>
        <dbReference type="EC" id="3.6.1.66"/>
    </reaction>
</comment>
<feature type="binding site" evidence="10">
    <location>
        <begin position="9"/>
        <end position="14"/>
    </location>
    <ligand>
        <name>substrate</name>
    </ligand>
</feature>
<feature type="binding site" evidence="10">
    <location>
        <begin position="165"/>
        <end position="168"/>
    </location>
    <ligand>
        <name>substrate</name>
    </ligand>
</feature>
<feature type="binding site" evidence="10">
    <location>
        <position position="188"/>
    </location>
    <ligand>
        <name>substrate</name>
    </ligand>
</feature>
<evidence type="ECO:0000256" key="4">
    <source>
        <dbReference type="ARBA" id="ARBA00022741"/>
    </source>
</evidence>
<dbReference type="GO" id="GO:0005829">
    <property type="term" value="C:cytosol"/>
    <property type="evidence" value="ECO:0007669"/>
    <property type="project" value="TreeGrafter"/>
</dbReference>
<evidence type="ECO:0000256" key="5">
    <source>
        <dbReference type="ARBA" id="ARBA00022801"/>
    </source>
</evidence>
<dbReference type="FunFam" id="3.90.950.10:FF:000001">
    <property type="entry name" value="dITP/XTP pyrophosphatase"/>
    <property type="match status" value="1"/>
</dbReference>
<keyword evidence="5 10" id="KW-0378">Hydrolase</keyword>
<dbReference type="PANTHER" id="PTHR11067:SF9">
    <property type="entry name" value="INOSINE TRIPHOSPHATE PYROPHOSPHATASE"/>
    <property type="match status" value="1"/>
</dbReference>
<dbReference type="InterPro" id="IPR002637">
    <property type="entry name" value="RdgB/HAM1"/>
</dbReference>
<dbReference type="HAMAP" id="MF_01405">
    <property type="entry name" value="Non_canon_purine_NTPase"/>
    <property type="match status" value="1"/>
</dbReference>
<comment type="caution">
    <text evidence="10">Lacks conserved residue(s) required for the propagation of feature annotation.</text>
</comment>
<evidence type="ECO:0000256" key="11">
    <source>
        <dbReference type="RuleBase" id="RU003781"/>
    </source>
</evidence>
<dbReference type="GO" id="GO:0017111">
    <property type="term" value="F:ribonucleoside triphosphate phosphatase activity"/>
    <property type="evidence" value="ECO:0007669"/>
    <property type="project" value="InterPro"/>
</dbReference>
<dbReference type="KEGG" id="nhi:B1s21160_04965"/>
<dbReference type="GO" id="GO:0009117">
    <property type="term" value="P:nucleotide metabolic process"/>
    <property type="evidence" value="ECO:0007669"/>
    <property type="project" value="UniProtKB-KW"/>
</dbReference>
<dbReference type="GO" id="GO:0009146">
    <property type="term" value="P:purine nucleoside triphosphate catabolic process"/>
    <property type="evidence" value="ECO:0007669"/>
    <property type="project" value="UniProtKB-UniRule"/>
</dbReference>
<evidence type="ECO:0000256" key="10">
    <source>
        <dbReference type="HAMAP-Rule" id="MF_01405"/>
    </source>
</evidence>
<comment type="similarity">
    <text evidence="1 10 11">Belongs to the HAM1 NTPase family.</text>
</comment>
<dbReference type="GO" id="GO:0035870">
    <property type="term" value="F:dITP diphosphatase activity"/>
    <property type="evidence" value="ECO:0007669"/>
    <property type="project" value="UniProtKB-UniRule"/>
</dbReference>
<feature type="active site" description="Proton acceptor" evidence="10">
    <location>
        <position position="73"/>
    </location>
</feature>
<evidence type="ECO:0000313" key="13">
    <source>
        <dbReference type="Proteomes" id="UP000217171"/>
    </source>
</evidence>
<dbReference type="SUPFAM" id="SSF52972">
    <property type="entry name" value="ITPase-like"/>
    <property type="match status" value="1"/>
</dbReference>
<dbReference type="GO" id="GO:0036220">
    <property type="term" value="F:ITP diphosphatase activity"/>
    <property type="evidence" value="ECO:0007669"/>
    <property type="project" value="UniProtKB-UniRule"/>
</dbReference>
<dbReference type="OrthoDB" id="9807456at2"/>
<feature type="binding site" evidence="10">
    <location>
        <begin position="193"/>
        <end position="194"/>
    </location>
    <ligand>
        <name>substrate</name>
    </ligand>
</feature>
<evidence type="ECO:0000256" key="1">
    <source>
        <dbReference type="ARBA" id="ARBA00008023"/>
    </source>
</evidence>
<dbReference type="GO" id="GO:0036222">
    <property type="term" value="F:XTP diphosphatase activity"/>
    <property type="evidence" value="ECO:0007669"/>
    <property type="project" value="UniProtKB-UniRule"/>
</dbReference>
<dbReference type="EC" id="3.6.1.66" evidence="10"/>
<sequence length="209" mass="22891">MMRKLVLATKNAGKIVEFKRLLAEHAKDIMVLGLNDFPDMPDVVESGKSLSENARLKAKAISDFTQLPALADDSGLFIDALNGDPGIYSARWGDYLGEDSSQRDLVNINKVLEQLKSVAKDKRGAQFKAVVALYQPNPTGSANEKEAEGVLPGEIVFQPIGNAGFGYDPIFMPTGFNQSLAQLSPRVKDEISHRGIALRRMMPFLQTNL</sequence>
<evidence type="ECO:0000256" key="8">
    <source>
        <dbReference type="ARBA" id="ARBA00051875"/>
    </source>
</evidence>
<dbReference type="GO" id="GO:0046872">
    <property type="term" value="F:metal ion binding"/>
    <property type="evidence" value="ECO:0007669"/>
    <property type="project" value="UniProtKB-KW"/>
</dbReference>
<keyword evidence="4 10" id="KW-0547">Nucleotide-binding</keyword>
<comment type="cofactor">
    <cofactor evidence="10">
        <name>Mg(2+)</name>
        <dbReference type="ChEBI" id="CHEBI:18420"/>
    </cofactor>
    <text evidence="10">Binds 1 Mg(2+) ion per subunit.</text>
</comment>
<comment type="subunit">
    <text evidence="2 10">Homodimer.</text>
</comment>
<dbReference type="GO" id="GO:0000166">
    <property type="term" value="F:nucleotide binding"/>
    <property type="evidence" value="ECO:0007669"/>
    <property type="project" value="UniProtKB-KW"/>
</dbReference>
<evidence type="ECO:0000313" key="12">
    <source>
        <dbReference type="EMBL" id="ASY13659.1"/>
    </source>
</evidence>
<feature type="binding site" evidence="10">
    <location>
        <position position="73"/>
    </location>
    <ligand>
        <name>Mg(2+)</name>
        <dbReference type="ChEBI" id="CHEBI:18420"/>
    </ligand>
</feature>
<name>A0A249KAB0_9ACTN</name>
<dbReference type="NCBIfam" id="TIGR00042">
    <property type="entry name" value="RdgB/HAM1 family non-canonical purine NTP pyrophosphatase"/>
    <property type="match status" value="1"/>
</dbReference>
<dbReference type="Pfam" id="PF01725">
    <property type="entry name" value="Ham1p_like"/>
    <property type="match status" value="1"/>
</dbReference>
<accession>A0A249KAB0</accession>
<dbReference type="EMBL" id="CP016771">
    <property type="protein sequence ID" value="ASY13659.1"/>
    <property type="molecule type" value="Genomic_DNA"/>
</dbReference>
<comment type="function">
    <text evidence="10">Pyrophosphatase that catalyzes the hydrolysis of nucleoside triphosphates to their monophosphate derivatives, with a high preference for the non-canonical purine nucleotides XTP (xanthosine triphosphate), dITP (deoxyinosine triphosphate) and ITP. Seems to function as a house-cleaning enzyme that removes non-canonical purine nucleotides from the nucleotide pool, thus preventing their incorporation into DNA/RNA and avoiding chromosomal lesions.</text>
</comment>
<evidence type="ECO:0000256" key="6">
    <source>
        <dbReference type="ARBA" id="ARBA00022842"/>
    </source>
</evidence>
<keyword evidence="6 10" id="KW-0460">Magnesium</keyword>
<dbReference type="Proteomes" id="UP000217171">
    <property type="component" value="Chromosome"/>
</dbReference>
<evidence type="ECO:0000256" key="9">
    <source>
        <dbReference type="ARBA" id="ARBA00052017"/>
    </source>
</evidence>
<dbReference type="PANTHER" id="PTHR11067">
    <property type="entry name" value="INOSINE TRIPHOSPHATE PYROPHOSPHATASE/HAM1 PROTEIN"/>
    <property type="match status" value="1"/>
</dbReference>
<protein>
    <recommendedName>
        <fullName evidence="10">dITP/XTP pyrophosphatase</fullName>
        <ecNumber evidence="10">3.6.1.66</ecNumber>
    </recommendedName>
    <alternativeName>
        <fullName evidence="10">Non-canonical purine NTP pyrophosphatase</fullName>
    </alternativeName>
    <alternativeName>
        <fullName evidence="10">Non-standard purine NTP pyrophosphatase</fullName>
    </alternativeName>
    <alternativeName>
        <fullName evidence="10">Nucleoside-triphosphate diphosphatase</fullName>
    </alternativeName>
    <alternativeName>
        <fullName evidence="10">Nucleoside-triphosphate pyrophosphatase</fullName>
        <shortName evidence="10">NTPase</shortName>
    </alternativeName>
</protein>
<dbReference type="InterPro" id="IPR029001">
    <property type="entry name" value="ITPase-like_fam"/>
</dbReference>
<evidence type="ECO:0000256" key="3">
    <source>
        <dbReference type="ARBA" id="ARBA00022723"/>
    </source>
</evidence>
<gene>
    <name evidence="12" type="ORF">B1s21160_04965</name>
</gene>
<dbReference type="Gene3D" id="3.90.950.10">
    <property type="match status" value="1"/>
</dbReference>
<keyword evidence="7 10" id="KW-0546">Nucleotide metabolism</keyword>
<proteinExistence type="inferred from homology"/>
<organism evidence="12 13">
    <name type="scientific">Candidatus Nanopelagicus hibericus</name>
    <dbReference type="NCBI Taxonomy" id="1884915"/>
    <lineage>
        <taxon>Bacteria</taxon>
        <taxon>Bacillati</taxon>
        <taxon>Actinomycetota</taxon>
        <taxon>Actinomycetes</taxon>
        <taxon>Candidatus Nanopelagicales</taxon>
        <taxon>Candidatus Nanopelagicaceae</taxon>
        <taxon>Candidatus Nanopelagicus</taxon>
    </lineage>
</organism>
<evidence type="ECO:0000256" key="2">
    <source>
        <dbReference type="ARBA" id="ARBA00011738"/>
    </source>
</evidence>